<keyword evidence="5" id="KW-0029">Amino-acid transport</keyword>
<dbReference type="RefSeq" id="WP_182485090.1">
    <property type="nucleotide sequence ID" value="NZ_JACGWU010000006.1"/>
</dbReference>
<feature type="transmembrane region" description="Helical" evidence="9">
    <location>
        <begin position="179"/>
        <end position="205"/>
    </location>
</feature>
<evidence type="ECO:0000256" key="7">
    <source>
        <dbReference type="ARBA" id="ARBA00023136"/>
    </source>
</evidence>
<evidence type="ECO:0000256" key="3">
    <source>
        <dbReference type="ARBA" id="ARBA00022475"/>
    </source>
</evidence>
<evidence type="ECO:0000256" key="2">
    <source>
        <dbReference type="ARBA" id="ARBA00022448"/>
    </source>
</evidence>
<dbReference type="Pfam" id="PF02653">
    <property type="entry name" value="BPD_transp_2"/>
    <property type="match status" value="1"/>
</dbReference>
<evidence type="ECO:0000256" key="9">
    <source>
        <dbReference type="SAM" id="Phobius"/>
    </source>
</evidence>
<dbReference type="Proteomes" id="UP000524237">
    <property type="component" value="Unassembled WGS sequence"/>
</dbReference>
<keyword evidence="3" id="KW-1003">Cell membrane</keyword>
<organism evidence="10 11">
    <name type="scientific">Alpinimonas psychrophila</name>
    <dbReference type="NCBI Taxonomy" id="748908"/>
    <lineage>
        <taxon>Bacteria</taxon>
        <taxon>Bacillati</taxon>
        <taxon>Actinomycetota</taxon>
        <taxon>Actinomycetes</taxon>
        <taxon>Micrococcales</taxon>
        <taxon>Microbacteriaceae</taxon>
        <taxon>Alpinimonas</taxon>
    </lineage>
</organism>
<accession>A0A7W3JUU1</accession>
<dbReference type="PANTHER" id="PTHR11795">
    <property type="entry name" value="BRANCHED-CHAIN AMINO ACID TRANSPORT SYSTEM PERMEASE PROTEIN LIVH"/>
    <property type="match status" value="1"/>
</dbReference>
<gene>
    <name evidence="10" type="ORF">FB555_001779</name>
</gene>
<dbReference type="CDD" id="cd06582">
    <property type="entry name" value="TM_PBP1_LivH_like"/>
    <property type="match status" value="1"/>
</dbReference>
<feature type="transmembrane region" description="Helical" evidence="9">
    <location>
        <begin position="211"/>
        <end position="233"/>
    </location>
</feature>
<reference evidence="10 11" key="1">
    <citation type="submission" date="2020-07" db="EMBL/GenBank/DDBJ databases">
        <title>Sequencing the genomes of 1000 actinobacteria strains.</title>
        <authorList>
            <person name="Klenk H.-P."/>
        </authorList>
    </citation>
    <scope>NUCLEOTIDE SEQUENCE [LARGE SCALE GENOMIC DNA]</scope>
    <source>
        <strain evidence="10 11">DSM 23737</strain>
    </source>
</reference>
<feature type="transmembrane region" description="Helical" evidence="9">
    <location>
        <begin position="267"/>
        <end position="287"/>
    </location>
</feature>
<sequence length="294" mass="30456">MIPLLQSLVDAVSAGAIYALAALGIGLVFGIMRLANLAHGEIITGSAYTLIFLWEFSWPLALIASAVVGVVIALAMNFAVFHWLRAQSPATLLIASFGLSILFQRLYDAAFGTNVRTAPVGSGLSQSIAMGGIRINILSVITIVLGVVLLIAVHLFLTRTSIGLQVKAASSDFRMARILGVRSGFVIAITFAISGLLAAAVAFALTTQSGAVGPTFGVQATLFGLVGAVLGGLSKLSGAVVGGFAVGVVLSLFTSWLPPWANDFRTALVYVFVIIALVVAPNGLLAGRSKKDRT</sequence>
<keyword evidence="4 9" id="KW-0812">Transmembrane</keyword>
<dbReference type="PANTHER" id="PTHR11795:SF445">
    <property type="entry name" value="AMINO ACID ABC TRANSPORTER PERMEASE PROTEIN"/>
    <property type="match status" value="1"/>
</dbReference>
<feature type="transmembrane region" description="Helical" evidence="9">
    <location>
        <begin position="12"/>
        <end position="30"/>
    </location>
</feature>
<proteinExistence type="inferred from homology"/>
<feature type="transmembrane region" description="Helical" evidence="9">
    <location>
        <begin position="240"/>
        <end position="261"/>
    </location>
</feature>
<protein>
    <submittedName>
        <fullName evidence="10">Branched-chain amino acid transport system permease protein</fullName>
    </submittedName>
</protein>
<feature type="transmembrane region" description="Helical" evidence="9">
    <location>
        <begin position="60"/>
        <end position="83"/>
    </location>
</feature>
<dbReference type="GO" id="GO:0006865">
    <property type="term" value="P:amino acid transport"/>
    <property type="evidence" value="ECO:0007669"/>
    <property type="project" value="UniProtKB-KW"/>
</dbReference>
<evidence type="ECO:0000256" key="6">
    <source>
        <dbReference type="ARBA" id="ARBA00022989"/>
    </source>
</evidence>
<evidence type="ECO:0000256" key="4">
    <source>
        <dbReference type="ARBA" id="ARBA00022692"/>
    </source>
</evidence>
<dbReference type="GO" id="GO:0005886">
    <property type="term" value="C:plasma membrane"/>
    <property type="evidence" value="ECO:0007669"/>
    <property type="project" value="UniProtKB-SubCell"/>
</dbReference>
<dbReference type="GO" id="GO:0022857">
    <property type="term" value="F:transmembrane transporter activity"/>
    <property type="evidence" value="ECO:0007669"/>
    <property type="project" value="InterPro"/>
</dbReference>
<evidence type="ECO:0000313" key="10">
    <source>
        <dbReference type="EMBL" id="MBA8829663.1"/>
    </source>
</evidence>
<dbReference type="AlphaFoldDB" id="A0A7W3JUU1"/>
<evidence type="ECO:0000256" key="5">
    <source>
        <dbReference type="ARBA" id="ARBA00022970"/>
    </source>
</evidence>
<dbReference type="InterPro" id="IPR001851">
    <property type="entry name" value="ABC_transp_permease"/>
</dbReference>
<comment type="subcellular location">
    <subcellularLocation>
        <location evidence="1">Cell membrane</location>
        <topology evidence="1">Multi-pass membrane protein</topology>
    </subcellularLocation>
</comment>
<keyword evidence="6 9" id="KW-1133">Transmembrane helix</keyword>
<feature type="transmembrane region" description="Helical" evidence="9">
    <location>
        <begin position="135"/>
        <end position="158"/>
    </location>
</feature>
<evidence type="ECO:0000313" key="11">
    <source>
        <dbReference type="Proteomes" id="UP000524237"/>
    </source>
</evidence>
<dbReference type="InterPro" id="IPR052157">
    <property type="entry name" value="BCAA_transport_permease"/>
</dbReference>
<evidence type="ECO:0000256" key="1">
    <source>
        <dbReference type="ARBA" id="ARBA00004651"/>
    </source>
</evidence>
<comment type="similarity">
    <text evidence="8">Belongs to the binding-protein-dependent transport system permease family. LivHM subfamily.</text>
</comment>
<comment type="caution">
    <text evidence="10">The sequence shown here is derived from an EMBL/GenBank/DDBJ whole genome shotgun (WGS) entry which is preliminary data.</text>
</comment>
<keyword evidence="11" id="KW-1185">Reference proteome</keyword>
<name>A0A7W3JUU1_9MICO</name>
<evidence type="ECO:0000256" key="8">
    <source>
        <dbReference type="ARBA" id="ARBA00037998"/>
    </source>
</evidence>
<keyword evidence="7 9" id="KW-0472">Membrane</keyword>
<dbReference type="EMBL" id="JACGWU010000006">
    <property type="protein sequence ID" value="MBA8829663.1"/>
    <property type="molecule type" value="Genomic_DNA"/>
</dbReference>
<keyword evidence="2" id="KW-0813">Transport</keyword>